<protein>
    <submittedName>
        <fullName evidence="2">Siroheme synthase</fullName>
    </submittedName>
</protein>
<dbReference type="STRING" id="1111728.GCA_000427805_00037"/>
<dbReference type="Pfam" id="PF04247">
    <property type="entry name" value="SirB"/>
    <property type="match status" value="1"/>
</dbReference>
<evidence type="ECO:0000313" key="2">
    <source>
        <dbReference type="EMBL" id="PHI30491.1"/>
    </source>
</evidence>
<comment type="caution">
    <text evidence="2">The sequence shown here is derived from an EMBL/GenBank/DDBJ whole genome shotgun (WGS) entry which is preliminary data.</text>
</comment>
<dbReference type="Proteomes" id="UP000224974">
    <property type="component" value="Unassembled WGS sequence"/>
</dbReference>
<keyword evidence="3" id="KW-1185">Reference proteome</keyword>
<dbReference type="PIRSF" id="PIRSF005610">
    <property type="entry name" value="SirB"/>
    <property type="match status" value="1"/>
</dbReference>
<organism evidence="2 3">
    <name type="scientific">Budvicia aquatica</name>
    <dbReference type="NCBI Taxonomy" id="82979"/>
    <lineage>
        <taxon>Bacteria</taxon>
        <taxon>Pseudomonadati</taxon>
        <taxon>Pseudomonadota</taxon>
        <taxon>Gammaproteobacteria</taxon>
        <taxon>Enterobacterales</taxon>
        <taxon>Budviciaceae</taxon>
        <taxon>Budvicia</taxon>
    </lineage>
</organism>
<gene>
    <name evidence="2" type="ORF">CRN84_14655</name>
</gene>
<dbReference type="EMBL" id="PDDX01000001">
    <property type="protein sequence ID" value="PHI30491.1"/>
    <property type="molecule type" value="Genomic_DNA"/>
</dbReference>
<proteinExistence type="predicted"/>
<dbReference type="PANTHER" id="PTHR39594">
    <property type="entry name" value="PROTEIN YCHQ"/>
    <property type="match status" value="1"/>
</dbReference>
<evidence type="ECO:0000313" key="3">
    <source>
        <dbReference type="Proteomes" id="UP000224974"/>
    </source>
</evidence>
<feature type="transmembrane region" description="Helical" evidence="1">
    <location>
        <begin position="73"/>
        <end position="94"/>
    </location>
</feature>
<dbReference type="GO" id="GO:0005886">
    <property type="term" value="C:plasma membrane"/>
    <property type="evidence" value="ECO:0007669"/>
    <property type="project" value="TreeGrafter"/>
</dbReference>
<feature type="transmembrane region" description="Helical" evidence="1">
    <location>
        <begin position="6"/>
        <end position="29"/>
    </location>
</feature>
<dbReference type="PANTHER" id="PTHR39594:SF1">
    <property type="entry name" value="PROTEIN YCHQ"/>
    <property type="match status" value="1"/>
</dbReference>
<keyword evidence="1" id="KW-1133">Transmembrane helix</keyword>
<dbReference type="AlphaFoldDB" id="A0A2C6DNW3"/>
<name>A0A2C6DNW3_9GAMM</name>
<accession>A0A2C6DNW3</accession>
<feature type="transmembrane region" description="Helical" evidence="1">
    <location>
        <begin position="106"/>
        <end position="123"/>
    </location>
</feature>
<evidence type="ECO:0000256" key="1">
    <source>
        <dbReference type="SAM" id="Phobius"/>
    </source>
</evidence>
<keyword evidence="1" id="KW-0472">Membrane</keyword>
<sequence>MLPMYVWIKHLHVLTAAISITLFVLRFYWKWRGAAIMQQRWIKIAPHLNDTILFVTGIVLISLTQFYPFTVQGVWMTEKLIGVIIYIGLGHVALGKRARNQMVRATAFMLAMICVYFIVILAVNKMPLLMGYA</sequence>
<feature type="transmembrane region" description="Helical" evidence="1">
    <location>
        <begin position="50"/>
        <end position="67"/>
    </location>
</feature>
<keyword evidence="1" id="KW-0812">Transmembrane</keyword>
<dbReference type="InterPro" id="IPR007360">
    <property type="entry name" value="SirB"/>
</dbReference>
<dbReference type="OrthoDB" id="5588650at2"/>
<reference evidence="3" key="1">
    <citation type="submission" date="2017-09" db="EMBL/GenBank/DDBJ databases">
        <title>FDA dAtabase for Regulatory Grade micrObial Sequences (FDA-ARGOS): Supporting development and validation of Infectious Disease Dx tests.</title>
        <authorList>
            <person name="Minogue T."/>
            <person name="Wolcott M."/>
            <person name="Wasieloski L."/>
            <person name="Aguilar W."/>
            <person name="Moore D."/>
            <person name="Tallon L."/>
            <person name="Sadzewicz L."/>
            <person name="Ott S."/>
            <person name="Zhao X."/>
            <person name="Nagaraj S."/>
            <person name="Vavikolanu K."/>
            <person name="Aluvathingal J."/>
            <person name="Nadendla S."/>
            <person name="Sichtig H."/>
        </authorList>
    </citation>
    <scope>NUCLEOTIDE SEQUENCE [LARGE SCALE GENOMIC DNA]</scope>
    <source>
        <strain evidence="3">FDAARGOS_387</strain>
    </source>
</reference>